<keyword evidence="2" id="KW-0812">Transmembrane</keyword>
<evidence type="ECO:0000256" key="2">
    <source>
        <dbReference type="SAM" id="Phobius"/>
    </source>
</evidence>
<reference evidence="3 4" key="1">
    <citation type="submission" date="2019-05" db="EMBL/GenBank/DDBJ databases">
        <title>Another draft genome of Portunus trituberculatus and its Hox gene families provides insights of decapod evolution.</title>
        <authorList>
            <person name="Jeong J.-H."/>
            <person name="Song I."/>
            <person name="Kim S."/>
            <person name="Choi T."/>
            <person name="Kim D."/>
            <person name="Ryu S."/>
            <person name="Kim W."/>
        </authorList>
    </citation>
    <scope>NUCLEOTIDE SEQUENCE [LARGE SCALE GENOMIC DNA]</scope>
    <source>
        <tissue evidence="3">Muscle</tissue>
    </source>
</reference>
<keyword evidence="4" id="KW-1185">Reference proteome</keyword>
<gene>
    <name evidence="3" type="ORF">E2C01_047104</name>
</gene>
<comment type="caution">
    <text evidence="3">The sequence shown here is derived from an EMBL/GenBank/DDBJ whole genome shotgun (WGS) entry which is preliminary data.</text>
</comment>
<feature type="region of interest" description="Disordered" evidence="1">
    <location>
        <begin position="1"/>
        <end position="28"/>
    </location>
</feature>
<dbReference type="OrthoDB" id="9448246at2759"/>
<name>A0A5B7G6U9_PORTR</name>
<protein>
    <submittedName>
        <fullName evidence="3">Uncharacterized protein</fullName>
    </submittedName>
</protein>
<proteinExistence type="predicted"/>
<organism evidence="3 4">
    <name type="scientific">Portunus trituberculatus</name>
    <name type="common">Swimming crab</name>
    <name type="synonym">Neptunus trituberculatus</name>
    <dbReference type="NCBI Taxonomy" id="210409"/>
    <lineage>
        <taxon>Eukaryota</taxon>
        <taxon>Metazoa</taxon>
        <taxon>Ecdysozoa</taxon>
        <taxon>Arthropoda</taxon>
        <taxon>Crustacea</taxon>
        <taxon>Multicrustacea</taxon>
        <taxon>Malacostraca</taxon>
        <taxon>Eumalacostraca</taxon>
        <taxon>Eucarida</taxon>
        <taxon>Decapoda</taxon>
        <taxon>Pleocyemata</taxon>
        <taxon>Brachyura</taxon>
        <taxon>Eubrachyura</taxon>
        <taxon>Portunoidea</taxon>
        <taxon>Portunidae</taxon>
        <taxon>Portuninae</taxon>
        <taxon>Portunus</taxon>
    </lineage>
</organism>
<evidence type="ECO:0000313" key="4">
    <source>
        <dbReference type="Proteomes" id="UP000324222"/>
    </source>
</evidence>
<accession>A0A5B7G6U9</accession>
<dbReference type="EMBL" id="VSRR010011461">
    <property type="protein sequence ID" value="MPC53216.1"/>
    <property type="molecule type" value="Genomic_DNA"/>
</dbReference>
<sequence>MARWTHGTHYKEHEKGNPPRPAHRNTRRAAMSPNAWVVAWAVVGWMLLTITTTFAMSDTITDQEGE</sequence>
<evidence type="ECO:0000256" key="1">
    <source>
        <dbReference type="SAM" id="MobiDB-lite"/>
    </source>
</evidence>
<evidence type="ECO:0000313" key="3">
    <source>
        <dbReference type="EMBL" id="MPC53216.1"/>
    </source>
</evidence>
<feature type="transmembrane region" description="Helical" evidence="2">
    <location>
        <begin position="34"/>
        <end position="56"/>
    </location>
</feature>
<keyword evidence="2" id="KW-0472">Membrane</keyword>
<keyword evidence="2" id="KW-1133">Transmembrane helix</keyword>
<dbReference type="AlphaFoldDB" id="A0A5B7G6U9"/>
<dbReference type="Proteomes" id="UP000324222">
    <property type="component" value="Unassembled WGS sequence"/>
</dbReference>